<evidence type="ECO:0000256" key="1">
    <source>
        <dbReference type="SAM" id="MobiDB-lite"/>
    </source>
</evidence>
<feature type="compositionally biased region" description="Basic residues" evidence="1">
    <location>
        <begin position="1"/>
        <end position="15"/>
    </location>
</feature>
<reference evidence="2" key="1">
    <citation type="submission" date="2023-07" db="EMBL/GenBank/DDBJ databases">
        <authorList>
            <consortium name="AG Swart"/>
            <person name="Singh M."/>
            <person name="Singh A."/>
            <person name="Seah K."/>
            <person name="Emmerich C."/>
        </authorList>
    </citation>
    <scope>NUCLEOTIDE SEQUENCE</scope>
    <source>
        <strain evidence="2">DP1</strain>
    </source>
</reference>
<accession>A0AAD1XKJ8</accession>
<protein>
    <submittedName>
        <fullName evidence="2">Uncharacterized protein</fullName>
    </submittedName>
</protein>
<sequence>MKPTRTLRKRDKKKSMKEVESEEEFEYQDTPPKEKDRASQKEEQKEGQKEALKETQELEIPIKPCNQHEVDITFLEATVVDLQEENQTLKYYIKDLENRLKNEGQDPENWKQYYSAKDLLYDAKSLSSESFKCLEGIIKALRKGLLKNMKISHSESIPDSIQQASRCITSVNEGVSLVKRRRLSCSDFKKRMPDRASSDEEMIPNNFENEDPFSFDYEKYKDNSPVPVRSYMEASFGNLCNIFDQDFQKLLRYLECAQTAKVNSFSTFSLNQDLIYQQVYNMIVFLSKHRELISQINLLKDQSVEFQNF</sequence>
<organism evidence="2 3">
    <name type="scientific">Euplotes crassus</name>
    <dbReference type="NCBI Taxonomy" id="5936"/>
    <lineage>
        <taxon>Eukaryota</taxon>
        <taxon>Sar</taxon>
        <taxon>Alveolata</taxon>
        <taxon>Ciliophora</taxon>
        <taxon>Intramacronucleata</taxon>
        <taxon>Spirotrichea</taxon>
        <taxon>Hypotrichia</taxon>
        <taxon>Euplotida</taxon>
        <taxon>Euplotidae</taxon>
        <taxon>Moneuplotes</taxon>
    </lineage>
</organism>
<comment type="caution">
    <text evidence="2">The sequence shown here is derived from an EMBL/GenBank/DDBJ whole genome shotgun (WGS) entry which is preliminary data.</text>
</comment>
<evidence type="ECO:0000313" key="3">
    <source>
        <dbReference type="Proteomes" id="UP001295684"/>
    </source>
</evidence>
<dbReference type="Proteomes" id="UP001295684">
    <property type="component" value="Unassembled WGS sequence"/>
</dbReference>
<feature type="compositionally biased region" description="Basic and acidic residues" evidence="1">
    <location>
        <begin position="31"/>
        <end position="56"/>
    </location>
</feature>
<proteinExistence type="predicted"/>
<name>A0AAD1XKJ8_EUPCR</name>
<gene>
    <name evidence="2" type="ORF">ECRASSUSDP1_LOCUS15870</name>
</gene>
<evidence type="ECO:0000313" key="2">
    <source>
        <dbReference type="EMBL" id="CAI2374516.1"/>
    </source>
</evidence>
<dbReference type="EMBL" id="CAMPGE010015926">
    <property type="protein sequence ID" value="CAI2374516.1"/>
    <property type="molecule type" value="Genomic_DNA"/>
</dbReference>
<keyword evidence="3" id="KW-1185">Reference proteome</keyword>
<dbReference type="AlphaFoldDB" id="A0AAD1XKJ8"/>
<feature type="region of interest" description="Disordered" evidence="1">
    <location>
        <begin position="1"/>
        <end position="57"/>
    </location>
</feature>